<proteinExistence type="predicted"/>
<keyword evidence="3" id="KW-1185">Reference proteome</keyword>
<comment type="caution">
    <text evidence="2">The sequence shown here is derived from an EMBL/GenBank/DDBJ whole genome shotgun (WGS) entry which is preliminary data.</text>
</comment>
<dbReference type="AlphaFoldDB" id="A0AAP0L9Z8"/>
<sequence length="74" mass="7690">MGATTTSWPPPPAIVGGAPLGSPIAARKKNKGRHPKTPPRDGSRSRDWPERSRAGVGTSLANGLGERLLLLPNG</sequence>
<feature type="compositionally biased region" description="Basic residues" evidence="1">
    <location>
        <begin position="26"/>
        <end position="37"/>
    </location>
</feature>
<dbReference type="Proteomes" id="UP001419268">
    <property type="component" value="Unassembled WGS sequence"/>
</dbReference>
<evidence type="ECO:0000313" key="3">
    <source>
        <dbReference type="Proteomes" id="UP001419268"/>
    </source>
</evidence>
<protein>
    <submittedName>
        <fullName evidence="2">Uncharacterized protein</fullName>
    </submittedName>
</protein>
<name>A0AAP0L9Z8_9MAGN</name>
<feature type="region of interest" description="Disordered" evidence="1">
    <location>
        <begin position="1"/>
        <end position="74"/>
    </location>
</feature>
<dbReference type="EMBL" id="JBBNAG010000001">
    <property type="protein sequence ID" value="KAK9167233.1"/>
    <property type="molecule type" value="Genomic_DNA"/>
</dbReference>
<feature type="compositionally biased region" description="Low complexity" evidence="1">
    <location>
        <begin position="60"/>
        <end position="74"/>
    </location>
</feature>
<reference evidence="2 3" key="1">
    <citation type="submission" date="2024-01" db="EMBL/GenBank/DDBJ databases">
        <title>Genome assemblies of Stephania.</title>
        <authorList>
            <person name="Yang L."/>
        </authorList>
    </citation>
    <scope>NUCLEOTIDE SEQUENCE [LARGE SCALE GENOMIC DNA]</scope>
    <source>
        <strain evidence="2">JXDWG</strain>
        <tissue evidence="2">Leaf</tissue>
    </source>
</reference>
<evidence type="ECO:0000313" key="2">
    <source>
        <dbReference type="EMBL" id="KAK9167233.1"/>
    </source>
</evidence>
<gene>
    <name evidence="2" type="ORF">Scep_002424</name>
</gene>
<organism evidence="2 3">
    <name type="scientific">Stephania cephalantha</name>
    <dbReference type="NCBI Taxonomy" id="152367"/>
    <lineage>
        <taxon>Eukaryota</taxon>
        <taxon>Viridiplantae</taxon>
        <taxon>Streptophyta</taxon>
        <taxon>Embryophyta</taxon>
        <taxon>Tracheophyta</taxon>
        <taxon>Spermatophyta</taxon>
        <taxon>Magnoliopsida</taxon>
        <taxon>Ranunculales</taxon>
        <taxon>Menispermaceae</taxon>
        <taxon>Menispermoideae</taxon>
        <taxon>Cissampelideae</taxon>
        <taxon>Stephania</taxon>
    </lineage>
</organism>
<accession>A0AAP0L9Z8</accession>
<evidence type="ECO:0000256" key="1">
    <source>
        <dbReference type="SAM" id="MobiDB-lite"/>
    </source>
</evidence>
<feature type="compositionally biased region" description="Basic and acidic residues" evidence="1">
    <location>
        <begin position="38"/>
        <end position="53"/>
    </location>
</feature>